<dbReference type="OrthoDB" id="4290974at2"/>
<accession>A0A1G8EI42</accession>
<dbReference type="Pfam" id="PF19730">
    <property type="entry name" value="DUF6221"/>
    <property type="match status" value="1"/>
</dbReference>
<dbReference type="Proteomes" id="UP000198923">
    <property type="component" value="Unassembled WGS sequence"/>
</dbReference>
<organism evidence="1 2">
    <name type="scientific">Sinosporangium album</name>
    <dbReference type="NCBI Taxonomy" id="504805"/>
    <lineage>
        <taxon>Bacteria</taxon>
        <taxon>Bacillati</taxon>
        <taxon>Actinomycetota</taxon>
        <taxon>Actinomycetes</taxon>
        <taxon>Streptosporangiales</taxon>
        <taxon>Streptosporangiaceae</taxon>
        <taxon>Sinosporangium</taxon>
    </lineage>
</organism>
<dbReference type="EMBL" id="FNCN01000020">
    <property type="protein sequence ID" value="SDH69547.1"/>
    <property type="molecule type" value="Genomic_DNA"/>
</dbReference>
<reference evidence="1 2" key="1">
    <citation type="submission" date="2016-10" db="EMBL/GenBank/DDBJ databases">
        <authorList>
            <person name="de Groot N.N."/>
        </authorList>
    </citation>
    <scope>NUCLEOTIDE SEQUENCE [LARGE SCALE GENOMIC DNA]</scope>
    <source>
        <strain evidence="1 2">CPCC 201354</strain>
    </source>
</reference>
<dbReference type="STRING" id="504805.SAMN05421505_120111"/>
<gene>
    <name evidence="1" type="ORF">SAMN05421505_120111</name>
</gene>
<proteinExistence type="predicted"/>
<keyword evidence="2" id="KW-1185">Reference proteome</keyword>
<sequence>MNHPGIAEYLTALRDELARAAPHVLARQAAALAGLDAILRGKNPEPRHKPGDHVTRDIRAFITARLDEDEQIARAALLGTHGAWDCYTDNLGNLHVEYAVTGPSVAPLGDARWPGAHDRGRHIARHDPARALRDVAAKRKILERHRPRPTAGAACRGCGLDAHEEPAATDVARCPVLLALAEVYADHPDYLAEWATPPAAGDQTGRKCPDWCGCHDDTTETDR</sequence>
<evidence type="ECO:0000313" key="1">
    <source>
        <dbReference type="EMBL" id="SDH69547.1"/>
    </source>
</evidence>
<dbReference type="RefSeq" id="WP_093172300.1">
    <property type="nucleotide sequence ID" value="NZ_FNCN01000020.1"/>
</dbReference>
<evidence type="ECO:0000313" key="2">
    <source>
        <dbReference type="Proteomes" id="UP000198923"/>
    </source>
</evidence>
<protein>
    <submittedName>
        <fullName evidence="1">Uncharacterized protein</fullName>
    </submittedName>
</protein>
<name>A0A1G8EI42_9ACTN</name>
<dbReference type="InterPro" id="IPR046193">
    <property type="entry name" value="DUF6221"/>
</dbReference>
<dbReference type="AlphaFoldDB" id="A0A1G8EI42"/>